<reference evidence="1 2" key="1">
    <citation type="submission" date="2016-10" db="EMBL/GenBank/DDBJ databases">
        <authorList>
            <person name="de Groot N.N."/>
        </authorList>
    </citation>
    <scope>NUCLEOTIDE SEQUENCE [LARGE SCALE GENOMIC DNA]</scope>
    <source>
        <strain evidence="1 2">DSM 22489</strain>
    </source>
</reference>
<protein>
    <submittedName>
        <fullName evidence="1">Rv0623-like transcription factor</fullName>
    </submittedName>
</protein>
<dbReference type="RefSeq" id="WP_160115072.1">
    <property type="nucleotide sequence ID" value="NZ_FNVA01000002.1"/>
</dbReference>
<gene>
    <name evidence="1" type="ORF">SAMN05421819_1795</name>
</gene>
<sequence>MPPMIVEITDREAVAEIERRAAQTGRSVAEVVVEAVRPPLKPVRKRRHSIEEMLAAAEDLQQWYAAHHDPKDLRTPDEIVGYNEHGHFD</sequence>
<evidence type="ECO:0000313" key="1">
    <source>
        <dbReference type="EMBL" id="SEG04405.1"/>
    </source>
</evidence>
<dbReference type="OrthoDB" id="495439at2"/>
<dbReference type="InterPro" id="IPR011660">
    <property type="entry name" value="VapB-like"/>
</dbReference>
<dbReference type="Proteomes" id="UP000236728">
    <property type="component" value="Unassembled WGS sequence"/>
</dbReference>
<dbReference type="AlphaFoldDB" id="A0A1H5WYS0"/>
<accession>A0A1H5WYS0</accession>
<organism evidence="1 2">
    <name type="scientific">Bryocella elongata</name>
    <dbReference type="NCBI Taxonomy" id="863522"/>
    <lineage>
        <taxon>Bacteria</taxon>
        <taxon>Pseudomonadati</taxon>
        <taxon>Acidobacteriota</taxon>
        <taxon>Terriglobia</taxon>
        <taxon>Terriglobales</taxon>
        <taxon>Acidobacteriaceae</taxon>
        <taxon>Bryocella</taxon>
    </lineage>
</organism>
<evidence type="ECO:0000313" key="2">
    <source>
        <dbReference type="Proteomes" id="UP000236728"/>
    </source>
</evidence>
<dbReference type="EMBL" id="FNVA01000002">
    <property type="protein sequence ID" value="SEG04405.1"/>
    <property type="molecule type" value="Genomic_DNA"/>
</dbReference>
<dbReference type="Pfam" id="PF07704">
    <property type="entry name" value="PSK_trans_fac"/>
    <property type="match status" value="1"/>
</dbReference>
<name>A0A1H5WYS0_9BACT</name>
<proteinExistence type="predicted"/>
<keyword evidence="2" id="KW-1185">Reference proteome</keyword>